<dbReference type="RefSeq" id="WP_181376456.1">
    <property type="nucleotide sequence ID" value="NZ_BDQX01000053.1"/>
</dbReference>
<feature type="domain" description="DUF4097" evidence="1">
    <location>
        <begin position="151"/>
        <end position="321"/>
    </location>
</feature>
<proteinExistence type="predicted"/>
<dbReference type="PANTHER" id="PTHR34094">
    <property type="match status" value="1"/>
</dbReference>
<reference evidence="2 3" key="1">
    <citation type="submission" date="2017-08" db="EMBL/GenBank/DDBJ databases">
        <title>Substantial Increase in Enzyme Production by Combined Drug-Resistance Mutations in Paenibacillus agaridevorans.</title>
        <authorList>
            <person name="Tanaka Y."/>
            <person name="Funane K."/>
            <person name="Hosaka T."/>
            <person name="Shiwa Y."/>
            <person name="Fujita N."/>
            <person name="Miyazaki T."/>
            <person name="Yoshikawa H."/>
            <person name="Murakami K."/>
            <person name="Kasahara K."/>
            <person name="Inaoka T."/>
            <person name="Hiraga Y."/>
            <person name="Ochi K."/>
        </authorList>
    </citation>
    <scope>NUCLEOTIDE SEQUENCE [LARGE SCALE GENOMIC DNA]</scope>
    <source>
        <strain evidence="2 3">T-3040</strain>
    </source>
</reference>
<evidence type="ECO:0000259" key="1">
    <source>
        <dbReference type="Pfam" id="PF13349"/>
    </source>
</evidence>
<protein>
    <recommendedName>
        <fullName evidence="1">DUF4097 domain-containing protein</fullName>
    </recommendedName>
</protein>
<dbReference type="AlphaFoldDB" id="A0A2R5ENS6"/>
<gene>
    <name evidence="2" type="ORF">PAT3040_01178</name>
</gene>
<keyword evidence="3" id="KW-1185">Reference proteome</keyword>
<accession>A0A2R5ENS6</accession>
<name>A0A2R5ENS6_9BACL</name>
<evidence type="ECO:0000313" key="2">
    <source>
        <dbReference type="EMBL" id="GBG06648.1"/>
    </source>
</evidence>
<dbReference type="Pfam" id="PF13349">
    <property type="entry name" value="DUF4097"/>
    <property type="match status" value="1"/>
</dbReference>
<organism evidence="2 3">
    <name type="scientific">Paenibacillus agaridevorans</name>
    <dbReference type="NCBI Taxonomy" id="171404"/>
    <lineage>
        <taxon>Bacteria</taxon>
        <taxon>Bacillati</taxon>
        <taxon>Bacillota</taxon>
        <taxon>Bacilli</taxon>
        <taxon>Bacillales</taxon>
        <taxon>Paenibacillaceae</taxon>
        <taxon>Paenibacillus</taxon>
    </lineage>
</organism>
<sequence length="322" mass="34469">MKPNKALGTLLVLLGAIALVYLFFNQGNTSFGSLFSGFTKPVHDERTFSSNELSNIAIDSSSLDVNIVRGHSDEVIVTLEGRATKRVANDLLLKADQDGDTLNLSLQSDRGFRFGFHWSNVKLTVELPEKSWGTLTAKLNSGDIELGSSDFETVELRTNSGDIEVQSISASAELELKATSGDIKLKDITAQSIKLDTASGDVELERYEAEKLKFNVGSGDVSLEDGSGALQGLTGSGDITLDTSTINHDVDLKAGSGDILISLDHEPESLAVQFRTSSGDAIVRMNGFNEQGKNGEREVNGAFGSGEHKLTVRTGSGDIILR</sequence>
<dbReference type="Proteomes" id="UP000245202">
    <property type="component" value="Unassembled WGS sequence"/>
</dbReference>
<dbReference type="PANTHER" id="PTHR34094:SF1">
    <property type="entry name" value="PROTEIN FAM185A"/>
    <property type="match status" value="1"/>
</dbReference>
<dbReference type="EMBL" id="BDQX01000053">
    <property type="protein sequence ID" value="GBG06648.1"/>
    <property type="molecule type" value="Genomic_DNA"/>
</dbReference>
<evidence type="ECO:0000313" key="3">
    <source>
        <dbReference type="Proteomes" id="UP000245202"/>
    </source>
</evidence>
<dbReference type="InterPro" id="IPR025164">
    <property type="entry name" value="Toastrack_DUF4097"/>
</dbReference>
<comment type="caution">
    <text evidence="2">The sequence shown here is derived from an EMBL/GenBank/DDBJ whole genome shotgun (WGS) entry which is preliminary data.</text>
</comment>
<dbReference type="Gene3D" id="2.160.20.120">
    <property type="match status" value="1"/>
</dbReference>